<dbReference type="InterPro" id="IPR041440">
    <property type="entry name" value="HypF_C"/>
</dbReference>
<dbReference type="PANTHER" id="PTHR42959">
    <property type="entry name" value="CARBAMOYLTRANSFERASE"/>
    <property type="match status" value="1"/>
</dbReference>
<dbReference type="GO" id="GO:0051604">
    <property type="term" value="P:protein maturation"/>
    <property type="evidence" value="ECO:0007669"/>
    <property type="project" value="TreeGrafter"/>
</dbReference>
<dbReference type="PROSITE" id="PS51160">
    <property type="entry name" value="ACYLPHOSPHATASE_3"/>
    <property type="match status" value="1"/>
</dbReference>
<protein>
    <recommendedName>
        <fullName evidence="8">Carbamoyltransferase</fullName>
        <ecNumber evidence="8">6.2.-.-</ecNumber>
    </recommendedName>
</protein>
<comment type="catalytic activity">
    <reaction evidence="9">
        <text>an acyl phosphate + H2O = a carboxylate + phosphate + H(+)</text>
        <dbReference type="Rhea" id="RHEA:14965"/>
        <dbReference type="ChEBI" id="CHEBI:15377"/>
        <dbReference type="ChEBI" id="CHEBI:15378"/>
        <dbReference type="ChEBI" id="CHEBI:29067"/>
        <dbReference type="ChEBI" id="CHEBI:43474"/>
        <dbReference type="ChEBI" id="CHEBI:59918"/>
        <dbReference type="EC" id="3.6.1.7"/>
    </reaction>
</comment>
<evidence type="ECO:0000256" key="7">
    <source>
        <dbReference type="ARBA" id="ARBA00048220"/>
    </source>
</evidence>
<evidence type="ECO:0000256" key="4">
    <source>
        <dbReference type="ARBA" id="ARBA00022723"/>
    </source>
</evidence>
<comment type="catalytic activity">
    <reaction evidence="7">
        <text>C-terminal L-cysteinyl-[HypE protein] + carbamoyl phosphate + ATP + H2O = C-terminal S-carboxamide-L-cysteinyl-[HypE protein] + AMP + phosphate + diphosphate + H(+)</text>
        <dbReference type="Rhea" id="RHEA:55636"/>
        <dbReference type="Rhea" id="RHEA-COMP:14247"/>
        <dbReference type="Rhea" id="RHEA-COMP:14392"/>
        <dbReference type="ChEBI" id="CHEBI:15377"/>
        <dbReference type="ChEBI" id="CHEBI:15378"/>
        <dbReference type="ChEBI" id="CHEBI:30616"/>
        <dbReference type="ChEBI" id="CHEBI:33019"/>
        <dbReference type="ChEBI" id="CHEBI:43474"/>
        <dbReference type="ChEBI" id="CHEBI:58228"/>
        <dbReference type="ChEBI" id="CHEBI:76913"/>
        <dbReference type="ChEBI" id="CHEBI:139126"/>
        <dbReference type="ChEBI" id="CHEBI:456215"/>
    </reaction>
</comment>
<dbReference type="InterPro" id="IPR055128">
    <property type="entry name" value="HypF_C_2"/>
</dbReference>
<dbReference type="Pfam" id="PF00708">
    <property type="entry name" value="Acylphosphatase"/>
    <property type="match status" value="1"/>
</dbReference>
<dbReference type="InterPro" id="IPR017968">
    <property type="entry name" value="Acylphosphatase_CS"/>
</dbReference>
<evidence type="ECO:0000256" key="9">
    <source>
        <dbReference type="PROSITE-ProRule" id="PRU00520"/>
    </source>
</evidence>
<accession>A0A8J3FI06</accession>
<evidence type="ECO:0000256" key="8">
    <source>
        <dbReference type="PIRNR" id="PIRNR006256"/>
    </source>
</evidence>
<dbReference type="GO" id="GO:0008270">
    <property type="term" value="F:zinc ion binding"/>
    <property type="evidence" value="ECO:0007669"/>
    <property type="project" value="UniProtKB-KW"/>
</dbReference>
<evidence type="ECO:0000256" key="3">
    <source>
        <dbReference type="ARBA" id="ARBA00022598"/>
    </source>
</evidence>
<dbReference type="InterPro" id="IPR043129">
    <property type="entry name" value="ATPase_NBD"/>
</dbReference>
<dbReference type="InterPro" id="IPR001792">
    <property type="entry name" value="Acylphosphatase-like_dom"/>
</dbReference>
<dbReference type="PIRSF" id="PIRSF006256">
    <property type="entry name" value="CMPcnvr_hdrg_mat"/>
    <property type="match status" value="1"/>
</dbReference>
<name>A0A8J3FI06_9FLAO</name>
<proteinExistence type="inferred from homology"/>
<keyword evidence="13" id="KW-1185">Reference proteome</keyword>
<comment type="similarity">
    <text evidence="2 8">Belongs to the carbamoyltransferase HypF family.</text>
</comment>
<keyword evidence="9" id="KW-0378">Hydrolase</keyword>
<dbReference type="Gene3D" id="3.30.420.360">
    <property type="match status" value="1"/>
</dbReference>
<evidence type="ECO:0000256" key="5">
    <source>
        <dbReference type="ARBA" id="ARBA00022771"/>
    </source>
</evidence>
<dbReference type="GO" id="GO:0003998">
    <property type="term" value="F:acylphosphatase activity"/>
    <property type="evidence" value="ECO:0007669"/>
    <property type="project" value="UniProtKB-EC"/>
</dbReference>
<dbReference type="UniPathway" id="UPA00335"/>
<evidence type="ECO:0000313" key="12">
    <source>
        <dbReference type="EMBL" id="GGK27976.1"/>
    </source>
</evidence>
<reference evidence="12" key="2">
    <citation type="submission" date="2020-09" db="EMBL/GenBank/DDBJ databases">
        <authorList>
            <person name="Sun Q."/>
            <person name="Ohkuma M."/>
        </authorList>
    </citation>
    <scope>NUCLEOTIDE SEQUENCE</scope>
    <source>
        <strain evidence="12">JCM 12862</strain>
    </source>
</reference>
<dbReference type="PANTHER" id="PTHR42959:SF1">
    <property type="entry name" value="CARBAMOYLTRANSFERASE HYPF"/>
    <property type="match status" value="1"/>
</dbReference>
<evidence type="ECO:0000256" key="6">
    <source>
        <dbReference type="ARBA" id="ARBA00022833"/>
    </source>
</evidence>
<dbReference type="Proteomes" id="UP000612329">
    <property type="component" value="Unassembled WGS sequence"/>
</dbReference>
<dbReference type="InterPro" id="IPR006070">
    <property type="entry name" value="Sua5-like_dom"/>
</dbReference>
<dbReference type="InterPro" id="IPR036046">
    <property type="entry name" value="Acylphosphatase-like_dom_sf"/>
</dbReference>
<dbReference type="PROSITE" id="PS00150">
    <property type="entry name" value="ACYLPHOSPHATASE_1"/>
    <property type="match status" value="1"/>
</dbReference>
<reference evidence="12" key="1">
    <citation type="journal article" date="2014" name="Int. J. Syst. Evol. Microbiol.">
        <title>Complete genome sequence of Corynebacterium casei LMG S-19264T (=DSM 44701T), isolated from a smear-ripened cheese.</title>
        <authorList>
            <consortium name="US DOE Joint Genome Institute (JGI-PGF)"/>
            <person name="Walter F."/>
            <person name="Albersmeier A."/>
            <person name="Kalinowski J."/>
            <person name="Ruckert C."/>
        </authorList>
    </citation>
    <scope>NUCLEOTIDE SEQUENCE</scope>
    <source>
        <strain evidence="12">JCM 12862</strain>
    </source>
</reference>
<organism evidence="12 13">
    <name type="scientific">Yeosuana aromativorans</name>
    <dbReference type="NCBI Taxonomy" id="288019"/>
    <lineage>
        <taxon>Bacteria</taxon>
        <taxon>Pseudomonadati</taxon>
        <taxon>Bacteroidota</taxon>
        <taxon>Flavobacteriia</taxon>
        <taxon>Flavobacteriales</taxon>
        <taxon>Flavobacteriaceae</taxon>
        <taxon>Yeosuana</taxon>
    </lineage>
</organism>
<dbReference type="GO" id="GO:0016743">
    <property type="term" value="F:carboxyl- or carbamoyltransferase activity"/>
    <property type="evidence" value="ECO:0007669"/>
    <property type="project" value="UniProtKB-UniRule"/>
</dbReference>
<dbReference type="EC" id="6.2.-.-" evidence="8"/>
<dbReference type="Gene3D" id="3.30.110.120">
    <property type="match status" value="1"/>
</dbReference>
<dbReference type="InterPro" id="IPR011125">
    <property type="entry name" value="Znf_HypF"/>
</dbReference>
<dbReference type="SUPFAM" id="SSF53067">
    <property type="entry name" value="Actin-like ATPase domain"/>
    <property type="match status" value="1"/>
</dbReference>
<feature type="active site" evidence="9">
    <location>
        <position position="19"/>
    </location>
</feature>
<evidence type="ECO:0000259" key="11">
    <source>
        <dbReference type="PROSITE" id="PS51163"/>
    </source>
</evidence>
<dbReference type="InterPro" id="IPR051060">
    <property type="entry name" value="Carbamoyltrans_HypF-like"/>
</dbReference>
<evidence type="ECO:0000313" key="13">
    <source>
        <dbReference type="Proteomes" id="UP000612329"/>
    </source>
</evidence>
<dbReference type="EMBL" id="BMNR01000005">
    <property type="protein sequence ID" value="GGK27976.1"/>
    <property type="molecule type" value="Genomic_DNA"/>
</dbReference>
<dbReference type="SUPFAM" id="SSF55821">
    <property type="entry name" value="YrdC/RibB"/>
    <property type="match status" value="1"/>
</dbReference>
<comment type="caution">
    <text evidence="12">The sequence shown here is derived from an EMBL/GenBank/DDBJ whole genome shotgun (WGS) entry which is preliminary data.</text>
</comment>
<sequence>MLKTYKILISGQVQGVGFRPYVFGLANSYNLTGTVSNNEEGVIVYATGNTSNIFSFYNDLIENPPKVSKIQTHTISETEIKEFLDFQIIPSQKEGKLNLQLTPDFAICDDCKQEISDSDNRRFQYPFTTCVNCGPRWAITKTFPFERAHTNMLDFNMCGTCQEEYSNISNRRFHSQTNSCPNCGIQIHLTDAEGVSLNIPKASIFKEVAALIKKGHSIAIKNTGGYLLCCDASNKEAIKTLRLKKNRPNKPLAILYPSLNLLKDHFEITGYQERALTSSESPIVIIPKGNYKGYLMVDDLAPNLNQIGVMLPYSGILQLLANELERPIVATSGNVHGSPIIASAEVAKTELNRIADYFLHHNLEIAHSQDDSVIKFSPEFDHKVIFRRSRGLAPNFFGSVISDETILAMGSHLKSTIAFLPNDYLYISQYLGNLDNFEVYNRFTETVSKFIDLFEQNPTVILTDAHPSYHSSQYGKEFAKNKRIKQYDIQHHKAHFASVLGEHNLFESDAPILGVVWDGTGYGDDGQIWGGEFFRYQLNKMERIAHFEYFDWLAADKMSKEPRLSLFSLADEEIEGHCSKQFSKEEWKVYKTLKKKNTLKTSSVGRLFDAVASLLNICHNNTYEGEAAILLENYVTDYSIENCKLYCSALEHSQIPTKTLLMNLYEDFKRGASKSDVIVNFIYTLANLVFQVADLQNLNHIALSGGVFQNTMLIDMLKNIAKNDYTLYFNCNLSPNDENISHGQMMYYLNIKQS</sequence>
<dbReference type="InterPro" id="IPR004421">
    <property type="entry name" value="Carbamoyltransferase_HypF"/>
</dbReference>
<gene>
    <name evidence="12" type="ORF">GCM10007962_22780</name>
</gene>
<dbReference type="InterPro" id="IPR017945">
    <property type="entry name" value="DHBP_synth_RibB-like_a/b_dom"/>
</dbReference>
<dbReference type="Pfam" id="PF01300">
    <property type="entry name" value="Sua5_yciO_yrdC"/>
    <property type="match status" value="1"/>
</dbReference>
<dbReference type="Pfam" id="PF07503">
    <property type="entry name" value="zf-HYPF"/>
    <property type="match status" value="2"/>
</dbReference>
<dbReference type="SUPFAM" id="SSF54975">
    <property type="entry name" value="Acylphosphatase/BLUF domain-like"/>
    <property type="match status" value="1"/>
</dbReference>
<feature type="domain" description="YrdC-like" evidence="11">
    <location>
        <begin position="202"/>
        <end position="391"/>
    </location>
</feature>
<comment type="pathway">
    <text evidence="1">Protein modification; [NiFe] hydrogenase maturation.</text>
</comment>
<feature type="domain" description="Acylphosphatase-like" evidence="10">
    <location>
        <begin position="4"/>
        <end position="90"/>
    </location>
</feature>
<keyword evidence="6" id="KW-0862">Zinc</keyword>
<dbReference type="Gene3D" id="3.30.420.40">
    <property type="match status" value="1"/>
</dbReference>
<dbReference type="GO" id="GO:0016874">
    <property type="term" value="F:ligase activity"/>
    <property type="evidence" value="ECO:0007669"/>
    <property type="project" value="UniProtKB-UniRule"/>
</dbReference>
<evidence type="ECO:0000256" key="1">
    <source>
        <dbReference type="ARBA" id="ARBA00004711"/>
    </source>
</evidence>
<dbReference type="Gene3D" id="3.90.870.50">
    <property type="match status" value="1"/>
</dbReference>
<feature type="active site" evidence="9">
    <location>
        <position position="37"/>
    </location>
</feature>
<evidence type="ECO:0000259" key="10">
    <source>
        <dbReference type="PROSITE" id="PS51160"/>
    </source>
</evidence>
<evidence type="ECO:0000256" key="2">
    <source>
        <dbReference type="ARBA" id="ARBA00008097"/>
    </source>
</evidence>
<dbReference type="NCBIfam" id="TIGR00143">
    <property type="entry name" value="hypF"/>
    <property type="match status" value="1"/>
</dbReference>
<keyword evidence="3" id="KW-0436">Ligase</keyword>
<dbReference type="AlphaFoldDB" id="A0A8J3FI06"/>
<dbReference type="RefSeq" id="WP_188653175.1">
    <property type="nucleotide sequence ID" value="NZ_BMNR01000005.1"/>
</dbReference>
<dbReference type="Pfam" id="PF22521">
    <property type="entry name" value="HypF_C_2"/>
    <property type="match status" value="1"/>
</dbReference>
<dbReference type="GO" id="GO:0003725">
    <property type="term" value="F:double-stranded RNA binding"/>
    <property type="evidence" value="ECO:0007669"/>
    <property type="project" value="InterPro"/>
</dbReference>
<keyword evidence="4" id="KW-0479">Metal-binding</keyword>
<keyword evidence="5" id="KW-0863">Zinc-finger</keyword>
<dbReference type="Pfam" id="PF17788">
    <property type="entry name" value="HypF_C"/>
    <property type="match status" value="1"/>
</dbReference>
<dbReference type="PROSITE" id="PS51163">
    <property type="entry name" value="YRDC"/>
    <property type="match status" value="1"/>
</dbReference>